<accession>A0A931CH95</accession>
<evidence type="ECO:0000313" key="4">
    <source>
        <dbReference type="EMBL" id="MBG0568594.1"/>
    </source>
</evidence>
<evidence type="ECO:0000256" key="1">
    <source>
        <dbReference type="SAM" id="Phobius"/>
    </source>
</evidence>
<sequence length="163" mass="17508">MIDEGSRWFGLFVTAFVVLIPTAMGVGMITAAVRRWRQARYLAEAGRRTKAVVVENQQRSGSEGRITFIPVVRFVTAAGQEIRTPVEDLGGYDSHLTGAEYEIVYDPDRPQTAMAPTSGTGGVVGAVIFALVCFGLAAAALFLSGSFLLDTNPFTPGFSSDWP</sequence>
<dbReference type="EMBL" id="JADQTO010000001">
    <property type="protein sequence ID" value="MBG0560234.1"/>
    <property type="molecule type" value="Genomic_DNA"/>
</dbReference>
<keyword evidence="1" id="KW-0812">Transmembrane</keyword>
<comment type="caution">
    <text evidence="4">The sequence shown here is derived from an EMBL/GenBank/DDBJ whole genome shotgun (WGS) entry which is preliminary data.</text>
</comment>
<evidence type="ECO:0000313" key="3">
    <source>
        <dbReference type="EMBL" id="MBG0560234.1"/>
    </source>
</evidence>
<dbReference type="AlphaFoldDB" id="A0A931CH95"/>
<gene>
    <name evidence="3" type="ORF">I4J89_01980</name>
    <name evidence="4" type="ORF">I4J89_44950</name>
</gene>
<dbReference type="Proteomes" id="UP000598146">
    <property type="component" value="Unassembled WGS sequence"/>
</dbReference>
<organism evidence="4 5">
    <name type="scientific">Actinoplanes aureus</name>
    <dbReference type="NCBI Taxonomy" id="2792083"/>
    <lineage>
        <taxon>Bacteria</taxon>
        <taxon>Bacillati</taxon>
        <taxon>Actinomycetota</taxon>
        <taxon>Actinomycetes</taxon>
        <taxon>Micromonosporales</taxon>
        <taxon>Micromonosporaceae</taxon>
        <taxon>Actinoplanes</taxon>
    </lineage>
</organism>
<reference evidence="4" key="1">
    <citation type="submission" date="2020-11" db="EMBL/GenBank/DDBJ databases">
        <title>Isolation and identification of active actinomycetes.</title>
        <authorList>
            <person name="Sun X."/>
        </authorList>
    </citation>
    <scope>NUCLEOTIDE SEQUENCE</scope>
    <source>
        <strain evidence="4">NEAU-A11</strain>
    </source>
</reference>
<dbReference type="EMBL" id="JADQTO010000041">
    <property type="protein sequence ID" value="MBG0568594.1"/>
    <property type="molecule type" value="Genomic_DNA"/>
</dbReference>
<keyword evidence="1" id="KW-1133">Transmembrane helix</keyword>
<proteinExistence type="predicted"/>
<protein>
    <submittedName>
        <fullName evidence="4">DUF3592 domain-containing protein</fullName>
    </submittedName>
</protein>
<dbReference type="RefSeq" id="WP_196412037.1">
    <property type="nucleotide sequence ID" value="NZ_JADQTO010000001.1"/>
</dbReference>
<feature type="transmembrane region" description="Helical" evidence="1">
    <location>
        <begin position="12"/>
        <end position="33"/>
    </location>
</feature>
<evidence type="ECO:0000259" key="2">
    <source>
        <dbReference type="Pfam" id="PF12158"/>
    </source>
</evidence>
<name>A0A931CH95_9ACTN</name>
<dbReference type="Pfam" id="PF12158">
    <property type="entry name" value="DUF3592"/>
    <property type="match status" value="1"/>
</dbReference>
<evidence type="ECO:0000313" key="5">
    <source>
        <dbReference type="Proteomes" id="UP000598146"/>
    </source>
</evidence>
<feature type="domain" description="DUF3592" evidence="2">
    <location>
        <begin position="50"/>
        <end position="114"/>
    </location>
</feature>
<keyword evidence="1" id="KW-0472">Membrane</keyword>
<feature type="transmembrane region" description="Helical" evidence="1">
    <location>
        <begin position="123"/>
        <end position="149"/>
    </location>
</feature>
<dbReference type="InterPro" id="IPR021994">
    <property type="entry name" value="DUF3592"/>
</dbReference>
<keyword evidence="5" id="KW-1185">Reference proteome</keyword>